<dbReference type="AlphaFoldDB" id="A0A328UPG8"/>
<sequence>MFEQLLQQNRLNISCEVACMVRDHANFLDQYESINLACGAYIASSAVNAKLLTKGANISCGNSIITDFQGEFVQMPGGTFEDGADFSGKFLIVTGDVILKGNGIHIFENAESVVVTGTVYYPASCSQDPLARVNGGKRPYPDSSVILLGDHTPGGILAETPEQERQVWVAGEVSAFEEDDLKQAVKRGLHIACDRLFMPEGLHGRYAALFETPCCTLVPDGYTVTGPLTLNEATSVLYGKKLYVRGSLLIEKKDARYLDEFESILVKGCASMPSACAKAFKAVGEADSYQIYEGRLYQINGWELFSHDRLKTMASSGDKITLTVNGFAIFAGDVTAEDMEAIASLSCNGFLVMPGVAQGAISQRMGAVNGFIVDAEGIEQMTGLTLQDLLRQIAGSSQPDNGGNICTEVYMMS</sequence>
<comment type="caution">
    <text evidence="1">The sequence shown here is derived from an EMBL/GenBank/DDBJ whole genome shotgun (WGS) entry which is preliminary data.</text>
</comment>
<keyword evidence="2" id="KW-1185">Reference proteome</keyword>
<reference evidence="1 2" key="1">
    <citation type="submission" date="2018-06" db="EMBL/GenBank/DDBJ databases">
        <title>Noncontiguous genome sequence of Ruminococcaceae bacterium ASD2818.</title>
        <authorList>
            <person name="Chaplin A.V."/>
            <person name="Sokolova S.R."/>
            <person name="Kochetkova T.O."/>
            <person name="Goltsov A.Y."/>
            <person name="Trofimov D.Y."/>
            <person name="Efimov B.A."/>
        </authorList>
    </citation>
    <scope>NUCLEOTIDE SEQUENCE [LARGE SCALE GENOMIC DNA]</scope>
    <source>
        <strain evidence="1 2">ASD2818</strain>
    </source>
</reference>
<organism evidence="1 2">
    <name type="scientific">Hydrogeniiclostridium mannosilyticum</name>
    <dbReference type="NCBI Taxonomy" id="2764322"/>
    <lineage>
        <taxon>Bacteria</taxon>
        <taxon>Bacillati</taxon>
        <taxon>Bacillota</taxon>
        <taxon>Clostridia</taxon>
        <taxon>Eubacteriales</taxon>
        <taxon>Acutalibacteraceae</taxon>
        <taxon>Hydrogeniiclostridium</taxon>
    </lineage>
</organism>
<name>A0A328UPG8_9FIRM</name>
<accession>A0A328UPG8</accession>
<protein>
    <submittedName>
        <fullName evidence="1">Uncharacterized protein</fullName>
    </submittedName>
</protein>
<dbReference type="Proteomes" id="UP000249377">
    <property type="component" value="Unassembled WGS sequence"/>
</dbReference>
<gene>
    <name evidence="1" type="ORF">DPQ25_04545</name>
</gene>
<evidence type="ECO:0000313" key="2">
    <source>
        <dbReference type="Proteomes" id="UP000249377"/>
    </source>
</evidence>
<proteinExistence type="predicted"/>
<dbReference type="RefSeq" id="WP_112331949.1">
    <property type="nucleotide sequence ID" value="NZ_QLYR01000001.1"/>
</dbReference>
<evidence type="ECO:0000313" key="1">
    <source>
        <dbReference type="EMBL" id="RAQ30755.1"/>
    </source>
</evidence>
<dbReference type="EMBL" id="QLYR01000001">
    <property type="protein sequence ID" value="RAQ30755.1"/>
    <property type="molecule type" value="Genomic_DNA"/>
</dbReference>